<comment type="caution">
    <text evidence="1">The sequence shown here is derived from an EMBL/GenBank/DDBJ whole genome shotgun (WGS) entry which is preliminary data.</text>
</comment>
<gene>
    <name evidence="1" type="ORF">KQX54_017619</name>
</gene>
<protein>
    <submittedName>
        <fullName evidence="1">Uncharacterized protein</fullName>
    </submittedName>
</protein>
<evidence type="ECO:0000313" key="2">
    <source>
        <dbReference type="Proteomes" id="UP000826195"/>
    </source>
</evidence>
<sequence length="191" mass="21369">MASVRHPLIPNKNVGAKIYEPHRKWTKFIIIISTVSNISGAESKLRVWALGFSLLPGETSEHLVKGAWGSPPLALCIRVMVACISFSHLISLISLSTTLTLNRELGIRRDVEITIPKPEGNQGSSLHLHLRLLLPPGSFYPVPLPSNQYQVLSLPRNLYSLLSRCVLFRCIVYEESTETRHPLMRINPRAS</sequence>
<accession>A0AAV7IGJ4</accession>
<proteinExistence type="predicted"/>
<dbReference type="Proteomes" id="UP000826195">
    <property type="component" value="Unassembled WGS sequence"/>
</dbReference>
<keyword evidence="2" id="KW-1185">Reference proteome</keyword>
<evidence type="ECO:0000313" key="1">
    <source>
        <dbReference type="EMBL" id="KAH0550131.1"/>
    </source>
</evidence>
<organism evidence="1 2">
    <name type="scientific">Cotesia glomerata</name>
    <name type="common">Lepidopteran parasitic wasp</name>
    <name type="synonym">Apanteles glomeratus</name>
    <dbReference type="NCBI Taxonomy" id="32391"/>
    <lineage>
        <taxon>Eukaryota</taxon>
        <taxon>Metazoa</taxon>
        <taxon>Ecdysozoa</taxon>
        <taxon>Arthropoda</taxon>
        <taxon>Hexapoda</taxon>
        <taxon>Insecta</taxon>
        <taxon>Pterygota</taxon>
        <taxon>Neoptera</taxon>
        <taxon>Endopterygota</taxon>
        <taxon>Hymenoptera</taxon>
        <taxon>Apocrita</taxon>
        <taxon>Ichneumonoidea</taxon>
        <taxon>Braconidae</taxon>
        <taxon>Microgastrinae</taxon>
        <taxon>Cotesia</taxon>
    </lineage>
</organism>
<dbReference type="AlphaFoldDB" id="A0AAV7IGJ4"/>
<dbReference type="EMBL" id="JAHXZJ010001864">
    <property type="protein sequence ID" value="KAH0550131.1"/>
    <property type="molecule type" value="Genomic_DNA"/>
</dbReference>
<reference evidence="1 2" key="1">
    <citation type="journal article" date="2021" name="J. Hered.">
        <title>A chromosome-level genome assembly of the parasitoid wasp, Cotesia glomerata (Hymenoptera: Braconidae).</title>
        <authorList>
            <person name="Pinto B.J."/>
            <person name="Weis J.J."/>
            <person name="Gamble T."/>
            <person name="Ode P.J."/>
            <person name="Paul R."/>
            <person name="Zaspel J.M."/>
        </authorList>
    </citation>
    <scope>NUCLEOTIDE SEQUENCE [LARGE SCALE GENOMIC DNA]</scope>
    <source>
        <strain evidence="1">CgM1</strain>
    </source>
</reference>
<name>A0AAV7IGJ4_COTGL</name>